<accession>A0ABW5WYA1</accession>
<keyword evidence="1" id="KW-1133">Transmembrane helix</keyword>
<feature type="transmembrane region" description="Helical" evidence="1">
    <location>
        <begin position="15"/>
        <end position="31"/>
    </location>
</feature>
<evidence type="ECO:0000256" key="1">
    <source>
        <dbReference type="SAM" id="Phobius"/>
    </source>
</evidence>
<dbReference type="Proteomes" id="UP001597438">
    <property type="component" value="Unassembled WGS sequence"/>
</dbReference>
<reference evidence="3" key="1">
    <citation type="journal article" date="2019" name="Int. J. Syst. Evol. Microbiol.">
        <title>The Global Catalogue of Microorganisms (GCM) 10K type strain sequencing project: providing services to taxonomists for standard genome sequencing and annotation.</title>
        <authorList>
            <consortium name="The Broad Institute Genomics Platform"/>
            <consortium name="The Broad Institute Genome Sequencing Center for Infectious Disease"/>
            <person name="Wu L."/>
            <person name="Ma J."/>
        </authorList>
    </citation>
    <scope>NUCLEOTIDE SEQUENCE [LARGE SCALE GENOMIC DNA]</scope>
    <source>
        <strain evidence="3">KCTC 52925</strain>
    </source>
</reference>
<evidence type="ECO:0000313" key="2">
    <source>
        <dbReference type="EMBL" id="MFD2831801.1"/>
    </source>
</evidence>
<sequence length="162" mass="18603">MIVIENFIISKTDNLYLTFLILLFIIPFNLSSQNLFEEKFEGCETSHFVVEKDNITVTPKEDIINILSTKFDKEVVEKIRGVLSFQILVYKNGESCVLSLQNETNIETDKLNLKEILENNLSWSKPDENKSAIVSIKFFGHSVGLKRIGMNDKGFHEITELK</sequence>
<protein>
    <submittedName>
        <fullName evidence="2">Uncharacterized protein</fullName>
    </submittedName>
</protein>
<keyword evidence="3" id="KW-1185">Reference proteome</keyword>
<name>A0ABW5WYA1_9FLAO</name>
<comment type="caution">
    <text evidence="2">The sequence shown here is derived from an EMBL/GenBank/DDBJ whole genome shotgun (WGS) entry which is preliminary data.</text>
</comment>
<proteinExistence type="predicted"/>
<evidence type="ECO:0000313" key="3">
    <source>
        <dbReference type="Proteomes" id="UP001597438"/>
    </source>
</evidence>
<keyword evidence="1" id="KW-0472">Membrane</keyword>
<organism evidence="2 3">
    <name type="scientific">Christiangramia antarctica</name>
    <dbReference type="NCBI Taxonomy" id="2058158"/>
    <lineage>
        <taxon>Bacteria</taxon>
        <taxon>Pseudomonadati</taxon>
        <taxon>Bacteroidota</taxon>
        <taxon>Flavobacteriia</taxon>
        <taxon>Flavobacteriales</taxon>
        <taxon>Flavobacteriaceae</taxon>
        <taxon>Christiangramia</taxon>
    </lineage>
</organism>
<keyword evidence="1" id="KW-0812">Transmembrane</keyword>
<dbReference type="EMBL" id="JBHUOJ010000002">
    <property type="protein sequence ID" value="MFD2831801.1"/>
    <property type="molecule type" value="Genomic_DNA"/>
</dbReference>
<dbReference type="RefSeq" id="WP_251743155.1">
    <property type="nucleotide sequence ID" value="NZ_JBHUOJ010000002.1"/>
</dbReference>
<gene>
    <name evidence="2" type="ORF">ACFSYS_00785</name>
</gene>